<keyword evidence="2" id="KW-1185">Reference proteome</keyword>
<protein>
    <submittedName>
        <fullName evidence="1">Uncharacterized protein</fullName>
    </submittedName>
</protein>
<name>A0A928V427_9GAMM</name>
<reference evidence="1" key="1">
    <citation type="submission" date="2018-07" db="EMBL/GenBank/DDBJ databases">
        <title>Genome assembly of strain Ka43.</title>
        <authorList>
            <person name="Kukolya J."/>
            <person name="Nagy I."/>
            <person name="Horvath B."/>
            <person name="Toth A."/>
        </authorList>
    </citation>
    <scope>NUCLEOTIDE SEQUENCE</scope>
    <source>
        <strain evidence="1">KB43</strain>
    </source>
</reference>
<comment type="caution">
    <text evidence="1">The sequence shown here is derived from an EMBL/GenBank/DDBJ whole genome shotgun (WGS) entry which is preliminary data.</text>
</comment>
<dbReference type="Proteomes" id="UP000652567">
    <property type="component" value="Unassembled WGS sequence"/>
</dbReference>
<proteinExistence type="predicted"/>
<evidence type="ECO:0000313" key="2">
    <source>
        <dbReference type="Proteomes" id="UP000652567"/>
    </source>
</evidence>
<dbReference type="AlphaFoldDB" id="A0A928V427"/>
<gene>
    <name evidence="1" type="ORF">C4F51_09730</name>
</gene>
<evidence type="ECO:0000313" key="1">
    <source>
        <dbReference type="EMBL" id="MBE8717468.1"/>
    </source>
</evidence>
<sequence>MLAPVVNASAWPDQAGLPELTSANELVIINHIRVCSAIRDIAIISSAGFIVMNLKDSRLSARSFFRQIGLTLTVLPALALSAMVQAQDGYSVSGTAYQINTTKVVYRELFTPLDGNREITVNYAKPDGSVFATKTLRFTGEPTQPEFEFKDQRTNERRAAKFEAGRVFLSFDQQGLKQEKEILETANLVIDAGRDALIQQHWDALLEGKRIRFQQAWPERLEVAGLQIREIKADRSPLHNASNPTTWRYFVVEPSHKVSAIFATPVHLAYEPDGRYLMRSQGRAPVANDRGRNQDVRVEYEYW</sequence>
<dbReference type="EMBL" id="PRDL01000001">
    <property type="protein sequence ID" value="MBE8717468.1"/>
    <property type="molecule type" value="Genomic_DNA"/>
</dbReference>
<accession>A0A928V427</accession>
<organism evidence="1 2">
    <name type="scientific">Cellvibrio polysaccharolyticus</name>
    <dbReference type="NCBI Taxonomy" id="2082724"/>
    <lineage>
        <taxon>Bacteria</taxon>
        <taxon>Pseudomonadati</taxon>
        <taxon>Pseudomonadota</taxon>
        <taxon>Gammaproteobacteria</taxon>
        <taxon>Cellvibrionales</taxon>
        <taxon>Cellvibrionaceae</taxon>
        <taxon>Cellvibrio</taxon>
    </lineage>
</organism>